<dbReference type="Gene3D" id="2.130.10.10">
    <property type="entry name" value="YVTN repeat-like/Quinoprotein amine dehydrogenase"/>
    <property type="match status" value="2"/>
</dbReference>
<dbReference type="SMART" id="SM00324">
    <property type="entry name" value="RhoGAP"/>
    <property type="match status" value="1"/>
</dbReference>
<dbReference type="GO" id="GO:0005737">
    <property type="term" value="C:cytoplasm"/>
    <property type="evidence" value="ECO:0007669"/>
    <property type="project" value="UniProtKB-SubCell"/>
</dbReference>
<keyword evidence="2" id="KW-0963">Cytoplasm</keyword>
<accession>A0AAN7YR54</accession>
<reference evidence="4 5" key="1">
    <citation type="submission" date="2023-11" db="EMBL/GenBank/DDBJ databases">
        <title>Dfirmibasis_genome.</title>
        <authorList>
            <person name="Edelbroek B."/>
            <person name="Kjellin J."/>
            <person name="Jerlstrom-Hultqvist J."/>
            <person name="Soderbom F."/>
        </authorList>
    </citation>
    <scope>NUCLEOTIDE SEQUENCE [LARGE SCALE GENOMIC DNA]</scope>
    <source>
        <strain evidence="4 5">TNS-C-14</strain>
    </source>
</reference>
<name>A0AAN7YR54_9MYCE</name>
<dbReference type="Pfam" id="PF00620">
    <property type="entry name" value="RhoGAP"/>
    <property type="match status" value="1"/>
</dbReference>
<dbReference type="Gene3D" id="1.10.555.10">
    <property type="entry name" value="Rho GTPase activation protein"/>
    <property type="match status" value="1"/>
</dbReference>
<evidence type="ECO:0000256" key="2">
    <source>
        <dbReference type="ARBA" id="ARBA00022490"/>
    </source>
</evidence>
<dbReference type="InterPro" id="IPR015943">
    <property type="entry name" value="WD40/YVTN_repeat-like_dom_sf"/>
</dbReference>
<dbReference type="SUPFAM" id="SSF50998">
    <property type="entry name" value="Quinoprotein alcohol dehydrogenase-like"/>
    <property type="match status" value="1"/>
</dbReference>
<organism evidence="4 5">
    <name type="scientific">Dictyostelium firmibasis</name>
    <dbReference type="NCBI Taxonomy" id="79012"/>
    <lineage>
        <taxon>Eukaryota</taxon>
        <taxon>Amoebozoa</taxon>
        <taxon>Evosea</taxon>
        <taxon>Eumycetozoa</taxon>
        <taxon>Dictyostelia</taxon>
        <taxon>Dictyosteliales</taxon>
        <taxon>Dictyosteliaceae</taxon>
        <taxon>Dictyostelium</taxon>
    </lineage>
</organism>
<dbReference type="EMBL" id="JAVFKY010000003">
    <property type="protein sequence ID" value="KAK5578746.1"/>
    <property type="molecule type" value="Genomic_DNA"/>
</dbReference>
<dbReference type="SUPFAM" id="SSF48350">
    <property type="entry name" value="GTPase activation domain, GAP"/>
    <property type="match status" value="1"/>
</dbReference>
<dbReference type="CDD" id="cd00159">
    <property type="entry name" value="RhoGAP"/>
    <property type="match status" value="1"/>
</dbReference>
<dbReference type="AlphaFoldDB" id="A0AAN7YR54"/>
<comment type="subcellular location">
    <subcellularLocation>
        <location evidence="1">Cytoplasm</location>
    </subcellularLocation>
</comment>
<dbReference type="InterPro" id="IPR000198">
    <property type="entry name" value="RhoGAP_dom"/>
</dbReference>
<dbReference type="SMART" id="SM00320">
    <property type="entry name" value="WD40"/>
    <property type="match status" value="5"/>
</dbReference>
<dbReference type="InterPro" id="IPR001680">
    <property type="entry name" value="WD40_rpt"/>
</dbReference>
<gene>
    <name evidence="4" type="ORF">RB653_008419</name>
</gene>
<proteinExistence type="predicted"/>
<keyword evidence="5" id="KW-1185">Reference proteome</keyword>
<protein>
    <recommendedName>
        <fullName evidence="3">Rho-GAP domain-containing protein</fullName>
    </recommendedName>
</protein>
<dbReference type="InterPro" id="IPR011047">
    <property type="entry name" value="Quinoprotein_ADH-like_sf"/>
</dbReference>
<evidence type="ECO:0000256" key="1">
    <source>
        <dbReference type="ARBA" id="ARBA00004496"/>
    </source>
</evidence>
<dbReference type="GO" id="GO:0007264">
    <property type="term" value="P:small GTPase-mediated signal transduction"/>
    <property type="evidence" value="ECO:0007669"/>
    <property type="project" value="TreeGrafter"/>
</dbReference>
<feature type="domain" description="Rho-GAP" evidence="3">
    <location>
        <begin position="35"/>
        <end position="234"/>
    </location>
</feature>
<sequence length="558" mass="62480">MSNNRASIYGGLGSVGKIFGAPLLDVVMNQKSKTTSLNSSSSATNNTTTEEINIPLFLHNGFKYIIQHGLGIEGIFRIAGTKDKVKQLQMQLDKGENIDYDASKVDPVDLADLMKIYFRELPDCLLQADQYDHFISLLTLDRLGQIQKLRELVASLRPENREMLKQLVWFLGRIAINSTVNKMSEENLGLVWGPNLLWKGGKAVSTTDMMELMAGAGKIKLIVTLLIEEQEHVFNNLNTPITKGEMKVTFINKIVGNKKTCQGISIIEDGESKSIWTADSAGIIKVFNADSYATEREWDSNLGRIHTMTSVRDHAWIASSQSVSLWNKAGNLVKEFPGFHVSLTPVYSHGEHRIWAGTDQKITIFSSNTLEVVQTISIPGQFIVSITEIFGESNQVWVGATGGQIIIFDKTTGEEIRKLETPAKRNITCLTFHKYMDKGKVWAGSEDKLIFVIDPFDYSIVQTITHPDLLLINTLKSISKSVWSCSRDSSIRIWDSNSFDLLGSLDDYHTDAVIDAILTYNNRKMRWEFWTASFDKSVCIWSVSSELLSQPPPPLLNV</sequence>
<dbReference type="GO" id="GO:0005096">
    <property type="term" value="F:GTPase activator activity"/>
    <property type="evidence" value="ECO:0007669"/>
    <property type="project" value="TreeGrafter"/>
</dbReference>
<evidence type="ECO:0000259" key="3">
    <source>
        <dbReference type="PROSITE" id="PS50238"/>
    </source>
</evidence>
<evidence type="ECO:0000313" key="5">
    <source>
        <dbReference type="Proteomes" id="UP001344447"/>
    </source>
</evidence>
<comment type="caution">
    <text evidence="4">The sequence shown here is derived from an EMBL/GenBank/DDBJ whole genome shotgun (WGS) entry which is preliminary data.</text>
</comment>
<dbReference type="PROSITE" id="PS50238">
    <property type="entry name" value="RHOGAP"/>
    <property type="match status" value="1"/>
</dbReference>
<dbReference type="PANTHER" id="PTHR45808:SF9">
    <property type="entry name" value="RHO GTPASE-ACTIVATING PROTEIN GACX"/>
    <property type="match status" value="1"/>
</dbReference>
<evidence type="ECO:0000313" key="4">
    <source>
        <dbReference type="EMBL" id="KAK5578746.1"/>
    </source>
</evidence>
<dbReference type="Proteomes" id="UP001344447">
    <property type="component" value="Unassembled WGS sequence"/>
</dbReference>
<dbReference type="InterPro" id="IPR008936">
    <property type="entry name" value="Rho_GTPase_activation_prot"/>
</dbReference>
<dbReference type="PANTHER" id="PTHR45808">
    <property type="entry name" value="RHO GTPASE-ACTIVATING PROTEIN 68F"/>
    <property type="match status" value="1"/>
</dbReference>